<dbReference type="AlphaFoldDB" id="A0A699QNC7"/>
<dbReference type="PANTHER" id="PTHR35317">
    <property type="entry name" value="OS04G0629600 PROTEIN"/>
    <property type="match status" value="1"/>
</dbReference>
<evidence type="ECO:0000313" key="1">
    <source>
        <dbReference type="EMBL" id="GFC73722.1"/>
    </source>
</evidence>
<dbReference type="EMBL" id="BKCJ011043871">
    <property type="protein sequence ID" value="GFC73722.1"/>
    <property type="molecule type" value="Genomic_DNA"/>
</dbReference>
<comment type="caution">
    <text evidence="1">The sequence shown here is derived from an EMBL/GenBank/DDBJ whole genome shotgun (WGS) entry which is preliminary data.</text>
</comment>
<name>A0A699QNC7_TANCI</name>
<proteinExistence type="predicted"/>
<accession>A0A699QNC7</accession>
<protein>
    <submittedName>
        <fullName evidence="1">Uncharacterized protein</fullName>
    </submittedName>
</protein>
<dbReference type="PANTHER" id="PTHR35317:SF23">
    <property type="entry name" value="OS04G0629600 PROTEIN"/>
    <property type="match status" value="1"/>
</dbReference>
<sequence length="239" mass="28045">NSISLYNSQKEMDHQYPTVAKIPVLDTVKFEQWQFRIQQYLQHEHYALWEVIEFGDSYKVPTTNPNDTTTTGGNAGTKSGRTVTITTEDMQRKKNDVNARTTLLLSLLDEHQLRFSKYKTTRELWAVILKTFGGNEATKKRKKNLLKHQYGNFKTEGSETLEQTFNRLQMIVSQLQFMDVEVKQDDLNQKFLTSLAPEWLMHTIVWRNINDLDTMSLDDLYNHLKVYESEVQKKLDPNF</sequence>
<organism evidence="1">
    <name type="scientific">Tanacetum cinerariifolium</name>
    <name type="common">Dalmatian daisy</name>
    <name type="synonym">Chrysanthemum cinerariifolium</name>
    <dbReference type="NCBI Taxonomy" id="118510"/>
    <lineage>
        <taxon>Eukaryota</taxon>
        <taxon>Viridiplantae</taxon>
        <taxon>Streptophyta</taxon>
        <taxon>Embryophyta</taxon>
        <taxon>Tracheophyta</taxon>
        <taxon>Spermatophyta</taxon>
        <taxon>Magnoliopsida</taxon>
        <taxon>eudicotyledons</taxon>
        <taxon>Gunneridae</taxon>
        <taxon>Pentapetalae</taxon>
        <taxon>asterids</taxon>
        <taxon>campanulids</taxon>
        <taxon>Asterales</taxon>
        <taxon>Asteraceae</taxon>
        <taxon>Asteroideae</taxon>
        <taxon>Anthemideae</taxon>
        <taxon>Anthemidinae</taxon>
        <taxon>Tanacetum</taxon>
    </lineage>
</organism>
<gene>
    <name evidence="1" type="ORF">Tci_845692</name>
</gene>
<dbReference type="Pfam" id="PF14223">
    <property type="entry name" value="Retrotran_gag_2"/>
    <property type="match status" value="1"/>
</dbReference>
<reference evidence="1" key="1">
    <citation type="journal article" date="2019" name="Sci. Rep.">
        <title>Draft genome of Tanacetum cinerariifolium, the natural source of mosquito coil.</title>
        <authorList>
            <person name="Yamashiro T."/>
            <person name="Shiraishi A."/>
            <person name="Satake H."/>
            <person name="Nakayama K."/>
        </authorList>
    </citation>
    <scope>NUCLEOTIDE SEQUENCE</scope>
</reference>
<feature type="non-terminal residue" evidence="1">
    <location>
        <position position="1"/>
    </location>
</feature>